<dbReference type="SUPFAM" id="SSF54593">
    <property type="entry name" value="Glyoxalase/Bleomycin resistance protein/Dihydroxybiphenyl dioxygenase"/>
    <property type="match status" value="1"/>
</dbReference>
<dbReference type="InterPro" id="IPR029068">
    <property type="entry name" value="Glyas_Bleomycin-R_OHBP_Dase"/>
</dbReference>
<evidence type="ECO:0000313" key="2">
    <source>
        <dbReference type="EMBL" id="SVB70001.1"/>
    </source>
</evidence>
<sequence>MTYITPYLYYEDVGAAIEFMEEVFGFEIKQVFRDSKNNQVLHATVRTESGKIFVGPGMNSFGTRGTPDPNLVTSMTYVYVDNVDTHYARTKKAGIKIWEEPHVHFSGNKQYTVSDPGGQRWTFAQSVEIQQK</sequence>
<dbReference type="AlphaFoldDB" id="A0A382G735"/>
<feature type="domain" description="VOC" evidence="1">
    <location>
        <begin position="1"/>
        <end position="126"/>
    </location>
</feature>
<reference evidence="2" key="1">
    <citation type="submission" date="2018-05" db="EMBL/GenBank/DDBJ databases">
        <authorList>
            <person name="Lanie J.A."/>
            <person name="Ng W.-L."/>
            <person name="Kazmierczak K.M."/>
            <person name="Andrzejewski T.M."/>
            <person name="Davidsen T.M."/>
            <person name="Wayne K.J."/>
            <person name="Tettelin H."/>
            <person name="Glass J.I."/>
            <person name="Rusch D."/>
            <person name="Podicherti R."/>
            <person name="Tsui H.-C.T."/>
            <person name="Winkler M.E."/>
        </authorList>
    </citation>
    <scope>NUCLEOTIDE SEQUENCE</scope>
</reference>
<protein>
    <recommendedName>
        <fullName evidence="1">VOC domain-containing protein</fullName>
    </recommendedName>
</protein>
<proteinExistence type="predicted"/>
<evidence type="ECO:0000259" key="1">
    <source>
        <dbReference type="PROSITE" id="PS51819"/>
    </source>
</evidence>
<organism evidence="2">
    <name type="scientific">marine metagenome</name>
    <dbReference type="NCBI Taxonomy" id="408172"/>
    <lineage>
        <taxon>unclassified sequences</taxon>
        <taxon>metagenomes</taxon>
        <taxon>ecological metagenomes</taxon>
    </lineage>
</organism>
<gene>
    <name evidence="2" type="ORF">METZ01_LOCUS222855</name>
</gene>
<dbReference type="Gene3D" id="3.30.720.110">
    <property type="match status" value="1"/>
</dbReference>
<dbReference type="Gene3D" id="3.30.720.120">
    <property type="match status" value="1"/>
</dbReference>
<name>A0A382G735_9ZZZZ</name>
<dbReference type="InterPro" id="IPR037523">
    <property type="entry name" value="VOC_core"/>
</dbReference>
<dbReference type="PANTHER" id="PTHR34109:SF1">
    <property type="entry name" value="VOC DOMAIN-CONTAINING PROTEIN"/>
    <property type="match status" value="1"/>
</dbReference>
<dbReference type="InterPro" id="IPR004360">
    <property type="entry name" value="Glyas_Fos-R_dOase_dom"/>
</dbReference>
<dbReference type="Pfam" id="PF00903">
    <property type="entry name" value="Glyoxalase"/>
    <property type="match status" value="1"/>
</dbReference>
<dbReference type="EMBL" id="UINC01053463">
    <property type="protein sequence ID" value="SVB70001.1"/>
    <property type="molecule type" value="Genomic_DNA"/>
</dbReference>
<accession>A0A382G735</accession>
<dbReference type="PROSITE" id="PS51819">
    <property type="entry name" value="VOC"/>
    <property type="match status" value="1"/>
</dbReference>
<dbReference type="PANTHER" id="PTHR34109">
    <property type="entry name" value="BNAUNNG04460D PROTEIN-RELATED"/>
    <property type="match status" value="1"/>
</dbReference>